<dbReference type="PRINTS" id="PR00032">
    <property type="entry name" value="HTHARAC"/>
</dbReference>
<dbReference type="Gene3D" id="2.60.120.10">
    <property type="entry name" value="Jelly Rolls"/>
    <property type="match status" value="1"/>
</dbReference>
<evidence type="ECO:0000256" key="3">
    <source>
        <dbReference type="ARBA" id="ARBA00023163"/>
    </source>
</evidence>
<comment type="caution">
    <text evidence="5">The sequence shown here is derived from an EMBL/GenBank/DDBJ whole genome shotgun (WGS) entry which is preliminary data.</text>
</comment>
<keyword evidence="6" id="KW-1185">Reference proteome</keyword>
<dbReference type="PROSITE" id="PS01124">
    <property type="entry name" value="HTH_ARAC_FAMILY_2"/>
    <property type="match status" value="1"/>
</dbReference>
<dbReference type="InterPro" id="IPR037923">
    <property type="entry name" value="HTH-like"/>
</dbReference>
<dbReference type="PANTHER" id="PTHR43280">
    <property type="entry name" value="ARAC-FAMILY TRANSCRIPTIONAL REGULATOR"/>
    <property type="match status" value="1"/>
</dbReference>
<feature type="domain" description="HTH araC/xylS-type" evidence="4">
    <location>
        <begin position="182"/>
        <end position="281"/>
    </location>
</feature>
<sequence length="290" mass="34769">MDCNWLSFGYKKNDTYGMEHYHTHRDFEIYYFHEGRSRIFIQHRIYDLHPGDIVILNGLTKHRTCPFPSHSNVRTTVEFFPEYIEPVLQSLEAIELLELFQNLNNSLIRVEDKTHLTEIESSLLKIKQIFSHSRENYFINRRLVESKVKHLLVELLFEINHLSQLPFAEIVTKKSKSDRQIEYMLAWIMDHHMEKISLDRLSQEFKLNKHYIPHLFKESVGMTVMEYVMNCRIDKAKFMLEMEPYKNISDISMDVGFESSAHFSRVFRQKVGLSPSLFRKRQVRRSYQQI</sequence>
<evidence type="ECO:0000313" key="5">
    <source>
        <dbReference type="EMBL" id="GAE29453.1"/>
    </source>
</evidence>
<evidence type="ECO:0000256" key="2">
    <source>
        <dbReference type="ARBA" id="ARBA00023125"/>
    </source>
</evidence>
<dbReference type="SUPFAM" id="SSF51215">
    <property type="entry name" value="Regulatory protein AraC"/>
    <property type="match status" value="1"/>
</dbReference>
<dbReference type="InterPro" id="IPR018060">
    <property type="entry name" value="HTH_AraC"/>
</dbReference>
<dbReference type="InterPro" id="IPR018062">
    <property type="entry name" value="HTH_AraC-typ_CS"/>
</dbReference>
<gene>
    <name evidence="5" type="ORF">JCM9152_811</name>
</gene>
<dbReference type="GO" id="GO:0043565">
    <property type="term" value="F:sequence-specific DNA binding"/>
    <property type="evidence" value="ECO:0007669"/>
    <property type="project" value="InterPro"/>
</dbReference>
<evidence type="ECO:0000259" key="4">
    <source>
        <dbReference type="PROSITE" id="PS01124"/>
    </source>
</evidence>
<dbReference type="RefSeq" id="WP_035341035.1">
    <property type="nucleotide sequence ID" value="NZ_BAUU01000004.1"/>
</dbReference>
<dbReference type="Gene3D" id="1.10.10.60">
    <property type="entry name" value="Homeodomain-like"/>
    <property type="match status" value="2"/>
</dbReference>
<dbReference type="InterPro" id="IPR020449">
    <property type="entry name" value="Tscrpt_reg_AraC-type_HTH"/>
</dbReference>
<dbReference type="Pfam" id="PF02311">
    <property type="entry name" value="AraC_binding"/>
    <property type="match status" value="1"/>
</dbReference>
<dbReference type="Proteomes" id="UP000018895">
    <property type="component" value="Unassembled WGS sequence"/>
</dbReference>
<dbReference type="AlphaFoldDB" id="W4QCR9"/>
<name>W4QCR9_9BACI</name>
<keyword evidence="2" id="KW-0238">DNA-binding</keyword>
<keyword evidence="1" id="KW-0805">Transcription regulation</keyword>
<dbReference type="GO" id="GO:0003700">
    <property type="term" value="F:DNA-binding transcription factor activity"/>
    <property type="evidence" value="ECO:0007669"/>
    <property type="project" value="InterPro"/>
</dbReference>
<dbReference type="PROSITE" id="PS00041">
    <property type="entry name" value="HTH_ARAC_FAMILY_1"/>
    <property type="match status" value="1"/>
</dbReference>
<dbReference type="Pfam" id="PF12833">
    <property type="entry name" value="HTH_18"/>
    <property type="match status" value="1"/>
</dbReference>
<evidence type="ECO:0000313" key="6">
    <source>
        <dbReference type="Proteomes" id="UP000018895"/>
    </source>
</evidence>
<protein>
    <submittedName>
        <fullName evidence="5">Transcriptional regulator</fullName>
    </submittedName>
</protein>
<dbReference type="PANTHER" id="PTHR43280:SF28">
    <property type="entry name" value="HTH-TYPE TRANSCRIPTIONAL ACTIVATOR RHAS"/>
    <property type="match status" value="1"/>
</dbReference>
<dbReference type="InterPro" id="IPR009057">
    <property type="entry name" value="Homeodomain-like_sf"/>
</dbReference>
<dbReference type="InterPro" id="IPR003313">
    <property type="entry name" value="AraC-bd"/>
</dbReference>
<dbReference type="SMART" id="SM00342">
    <property type="entry name" value="HTH_ARAC"/>
    <property type="match status" value="1"/>
</dbReference>
<reference evidence="5" key="1">
    <citation type="journal article" date="2014" name="Genome Announc.">
        <title>Draft Genome Sequences of Three Alkaliphilic Bacillus Strains, Bacillus wakoensis JCM 9140T, Bacillus akibai JCM 9157T, and Bacillus hemicellulosilyticus JCM 9152T.</title>
        <authorList>
            <person name="Yuki M."/>
            <person name="Oshima K."/>
            <person name="Suda W."/>
            <person name="Oshida Y."/>
            <person name="Kitamura K."/>
            <person name="Iida T."/>
            <person name="Hattori M."/>
            <person name="Ohkuma M."/>
        </authorList>
    </citation>
    <scope>NUCLEOTIDE SEQUENCE [LARGE SCALE GENOMIC DNA]</scope>
    <source>
        <strain evidence="5">JCM 9152</strain>
    </source>
</reference>
<dbReference type="STRING" id="1236971.JCM9152_811"/>
<dbReference type="InterPro" id="IPR014710">
    <property type="entry name" value="RmlC-like_jellyroll"/>
</dbReference>
<keyword evidence="3" id="KW-0804">Transcription</keyword>
<evidence type="ECO:0000256" key="1">
    <source>
        <dbReference type="ARBA" id="ARBA00023015"/>
    </source>
</evidence>
<accession>W4QCR9</accession>
<dbReference type="OrthoDB" id="2713997at2"/>
<dbReference type="EMBL" id="BAUU01000004">
    <property type="protein sequence ID" value="GAE29453.1"/>
    <property type="molecule type" value="Genomic_DNA"/>
</dbReference>
<organism evidence="5 6">
    <name type="scientific">Halalkalibacter hemicellulosilyticusJCM 9152</name>
    <dbReference type="NCBI Taxonomy" id="1236971"/>
    <lineage>
        <taxon>Bacteria</taxon>
        <taxon>Bacillati</taxon>
        <taxon>Bacillota</taxon>
        <taxon>Bacilli</taxon>
        <taxon>Bacillales</taxon>
        <taxon>Bacillaceae</taxon>
        <taxon>Halalkalibacter</taxon>
    </lineage>
</organism>
<dbReference type="SUPFAM" id="SSF46689">
    <property type="entry name" value="Homeodomain-like"/>
    <property type="match status" value="2"/>
</dbReference>
<proteinExistence type="predicted"/>